<keyword evidence="2" id="KW-1185">Reference proteome</keyword>
<dbReference type="Proteomes" id="UP001235712">
    <property type="component" value="Unassembled WGS sequence"/>
</dbReference>
<name>A0ABT9P396_9ACTN</name>
<evidence type="ECO:0000313" key="1">
    <source>
        <dbReference type="EMBL" id="MDP9826952.1"/>
    </source>
</evidence>
<sequence>MIEAMLAVNGGRFRFDGALLADLAPHVWPDAVQVRAQGQVADVLAAYLHLPGLHQPGSARGAVLALHRSGEAIGISAGTAQTAADVIAWICAVSRVPAPHEAGHVLLIDWMPDPLQLSANTTAEELLRLRAMLRSSFFTGEFGQKA</sequence>
<dbReference type="RefSeq" id="WP_307242345.1">
    <property type="nucleotide sequence ID" value="NZ_JAUSQZ010000001.1"/>
</dbReference>
<dbReference type="EMBL" id="JAUSQZ010000001">
    <property type="protein sequence ID" value="MDP9826952.1"/>
    <property type="molecule type" value="Genomic_DNA"/>
</dbReference>
<comment type="caution">
    <text evidence="1">The sequence shown here is derived from an EMBL/GenBank/DDBJ whole genome shotgun (WGS) entry which is preliminary data.</text>
</comment>
<accession>A0ABT9P396</accession>
<gene>
    <name evidence="1" type="ORF">J2S57_002701</name>
</gene>
<evidence type="ECO:0000313" key="2">
    <source>
        <dbReference type="Proteomes" id="UP001235712"/>
    </source>
</evidence>
<organism evidence="1 2">
    <name type="scientific">Kineosporia succinea</name>
    <dbReference type="NCBI Taxonomy" id="84632"/>
    <lineage>
        <taxon>Bacteria</taxon>
        <taxon>Bacillati</taxon>
        <taxon>Actinomycetota</taxon>
        <taxon>Actinomycetes</taxon>
        <taxon>Kineosporiales</taxon>
        <taxon>Kineosporiaceae</taxon>
        <taxon>Kineosporia</taxon>
    </lineage>
</organism>
<protein>
    <submittedName>
        <fullName evidence="1">Uncharacterized protein</fullName>
    </submittedName>
</protein>
<reference evidence="1 2" key="1">
    <citation type="submission" date="2023-07" db="EMBL/GenBank/DDBJ databases">
        <title>Sequencing the genomes of 1000 actinobacteria strains.</title>
        <authorList>
            <person name="Klenk H.-P."/>
        </authorList>
    </citation>
    <scope>NUCLEOTIDE SEQUENCE [LARGE SCALE GENOMIC DNA]</scope>
    <source>
        <strain evidence="1 2">DSM 44388</strain>
    </source>
</reference>
<proteinExistence type="predicted"/>